<evidence type="ECO:0008006" key="4">
    <source>
        <dbReference type="Google" id="ProtNLM"/>
    </source>
</evidence>
<feature type="region of interest" description="Disordered" evidence="1">
    <location>
        <begin position="140"/>
        <end position="396"/>
    </location>
</feature>
<dbReference type="RefSeq" id="XP_017992281.1">
    <property type="nucleotide sequence ID" value="XM_018135721.1"/>
</dbReference>
<dbReference type="EMBL" id="LGAV01000003">
    <property type="protein sequence ID" value="KOS14649.1"/>
    <property type="molecule type" value="Genomic_DNA"/>
</dbReference>
<dbReference type="STRING" id="77020.A0A0M9VPP8"/>
<feature type="compositionally biased region" description="Basic and acidic residues" evidence="1">
    <location>
        <begin position="212"/>
        <end position="227"/>
    </location>
</feature>
<evidence type="ECO:0000256" key="1">
    <source>
        <dbReference type="SAM" id="MobiDB-lite"/>
    </source>
</evidence>
<proteinExistence type="predicted"/>
<dbReference type="GO" id="GO:0000462">
    <property type="term" value="P:maturation of SSU-rRNA from tricistronic rRNA transcript (SSU-rRNA, 5.8S rRNA, LSU-rRNA)"/>
    <property type="evidence" value="ECO:0007669"/>
    <property type="project" value="TreeGrafter"/>
</dbReference>
<protein>
    <recommendedName>
        <fullName evidence="4">Neuroguidin</fullName>
    </recommendedName>
</protein>
<dbReference type="GO" id="GO:0032040">
    <property type="term" value="C:small-subunit processome"/>
    <property type="evidence" value="ECO:0007669"/>
    <property type="project" value="TreeGrafter"/>
</dbReference>
<dbReference type="OrthoDB" id="203440at2759"/>
<accession>A0A0M9VPP8</accession>
<sequence>MDVRGRGLLPEQCAMASLAHEQASTFTELARSLRSSAAESNALVHKLKEAAEQGDLDHPDGLSLLTVKVDALLSYIHHVALLGAHRLSGRSLEDSTGENYVKALVKLRLCLEKMRPMEARLKYQMEKLLQSVVAEQQALAKGEANAEGGRDDEEDEEELDSLAFRPNPDSLVPSSGRRPAVSSGAGTAAADGDEEESGVYRPPKLAPVMYDPDARVSRNARNKDRQPSRNAALLADLSAGMSSNPYETSVGGVGGGAALGSSGSSRARALRRMQEFEEDNYKRLSLSKKDAKRRRRDEQDVALGGLGLSSSGNRLGGGVEEEFGDLLRGAERDARRRARGDDRDAYQALQKRAKLPSTMARAKQHTEASGQELATGRASTHKFKKAMRNHKRKNRA</sequence>
<feature type="compositionally biased region" description="Basic and acidic residues" evidence="1">
    <location>
        <begin position="272"/>
        <end position="282"/>
    </location>
</feature>
<evidence type="ECO:0000313" key="2">
    <source>
        <dbReference type="EMBL" id="KOS14649.1"/>
    </source>
</evidence>
<feature type="compositionally biased region" description="Basic residues" evidence="1">
    <location>
        <begin position="379"/>
        <end position="396"/>
    </location>
</feature>
<feature type="compositionally biased region" description="Acidic residues" evidence="1">
    <location>
        <begin position="150"/>
        <end position="160"/>
    </location>
</feature>
<comment type="caution">
    <text evidence="2">The sequence shown here is derived from an EMBL/GenBank/DDBJ whole genome shotgun (WGS) entry which is preliminary data.</text>
</comment>
<dbReference type="InterPro" id="IPR007146">
    <property type="entry name" value="Sas10/Utp3/C1D"/>
</dbReference>
<name>A0A0M9VPP8_9BASI</name>
<gene>
    <name evidence="2" type="ORF">Malapachy_1214</name>
</gene>
<feature type="compositionally biased region" description="Basic and acidic residues" evidence="1">
    <location>
        <begin position="328"/>
        <end position="345"/>
    </location>
</feature>
<dbReference type="AlphaFoldDB" id="A0A0M9VPP8"/>
<organism evidence="2 3">
    <name type="scientific">Malassezia pachydermatis</name>
    <dbReference type="NCBI Taxonomy" id="77020"/>
    <lineage>
        <taxon>Eukaryota</taxon>
        <taxon>Fungi</taxon>
        <taxon>Dikarya</taxon>
        <taxon>Basidiomycota</taxon>
        <taxon>Ustilaginomycotina</taxon>
        <taxon>Malasseziomycetes</taxon>
        <taxon>Malasseziales</taxon>
        <taxon>Malasseziaceae</taxon>
        <taxon>Malassezia</taxon>
    </lineage>
</organism>
<dbReference type="Proteomes" id="UP000037751">
    <property type="component" value="Unassembled WGS sequence"/>
</dbReference>
<dbReference type="GeneID" id="28727596"/>
<reference evidence="2 3" key="1">
    <citation type="submission" date="2015-07" db="EMBL/GenBank/DDBJ databases">
        <title>Draft Genome Sequence of Malassezia furfur CBS1878 and Malassezia pachydermatis CBS1879.</title>
        <authorList>
            <person name="Triana S."/>
            <person name="Ohm R."/>
            <person name="Gonzalez A."/>
            <person name="DeCock H."/>
            <person name="Restrepo S."/>
            <person name="Celis A."/>
        </authorList>
    </citation>
    <scope>NUCLEOTIDE SEQUENCE [LARGE SCALE GENOMIC DNA]</scope>
    <source>
        <strain evidence="2 3">CBS 1879</strain>
    </source>
</reference>
<dbReference type="PANTHER" id="PTHR13237">
    <property type="entry name" value="SOMETHING ABOUT SILENCING PROTEIN 10-RELATED"/>
    <property type="match status" value="1"/>
</dbReference>
<evidence type="ECO:0000313" key="3">
    <source>
        <dbReference type="Proteomes" id="UP000037751"/>
    </source>
</evidence>
<dbReference type="VEuPathDB" id="FungiDB:Malapachy_1214"/>
<dbReference type="Pfam" id="PF04000">
    <property type="entry name" value="Sas10_Utp3"/>
    <property type="match status" value="1"/>
</dbReference>
<keyword evidence="3" id="KW-1185">Reference proteome</keyword>
<dbReference type="PANTHER" id="PTHR13237:SF9">
    <property type="entry name" value="NEUROGUIDIN"/>
    <property type="match status" value="1"/>
</dbReference>